<dbReference type="OrthoDB" id="5874203at2"/>
<dbReference type="EMBL" id="PSNW01000005">
    <property type="protein sequence ID" value="PPE73772.1"/>
    <property type="molecule type" value="Genomic_DNA"/>
</dbReference>
<reference evidence="2 3" key="1">
    <citation type="submission" date="2018-02" db="EMBL/GenBank/DDBJ databases">
        <title>Genome sequencing of Solimonas sp. HR-BB.</title>
        <authorList>
            <person name="Lee Y."/>
            <person name="Jeon C.O."/>
        </authorList>
    </citation>
    <scope>NUCLEOTIDE SEQUENCE [LARGE SCALE GENOMIC DNA]</scope>
    <source>
        <strain evidence="2 3">HR-BB</strain>
    </source>
</reference>
<name>A0A2S5TFQ4_9GAMM</name>
<evidence type="ECO:0000313" key="3">
    <source>
        <dbReference type="Proteomes" id="UP000238220"/>
    </source>
</evidence>
<protein>
    <recommendedName>
        <fullName evidence="4">Outer membrane protein beta-barrel domain-containing protein</fullName>
    </recommendedName>
</protein>
<dbReference type="RefSeq" id="WP_104230287.1">
    <property type="nucleotide sequence ID" value="NZ_PSNW01000005.1"/>
</dbReference>
<evidence type="ECO:0000256" key="1">
    <source>
        <dbReference type="SAM" id="SignalP"/>
    </source>
</evidence>
<organism evidence="2 3">
    <name type="scientific">Solimonas fluminis</name>
    <dbReference type="NCBI Taxonomy" id="2086571"/>
    <lineage>
        <taxon>Bacteria</taxon>
        <taxon>Pseudomonadati</taxon>
        <taxon>Pseudomonadota</taxon>
        <taxon>Gammaproteobacteria</taxon>
        <taxon>Nevskiales</taxon>
        <taxon>Nevskiaceae</taxon>
        <taxon>Solimonas</taxon>
    </lineage>
</organism>
<keyword evidence="1" id="KW-0732">Signal</keyword>
<feature type="signal peptide" evidence="1">
    <location>
        <begin position="1"/>
        <end position="23"/>
    </location>
</feature>
<evidence type="ECO:0000313" key="2">
    <source>
        <dbReference type="EMBL" id="PPE73772.1"/>
    </source>
</evidence>
<sequence>MRNILKTAGLALACGLVAGPALAQRPPSPPPAPAAPQPGGFGFVLGGSLEFGGDDVATVLFTNGEEQDVKAGQGLGVDAGVYCRFAGAPFSLRGTVGFKYVTTQAENADINMRRVPLQLVGSYHLDGGARMGLGLVRHNGVKFDADGIGEDIEFDDATGYTVEIGWKWILLSYTGIEYTDEFGNDYSGDSFGLKLIAEF</sequence>
<accession>A0A2S5TFQ4</accession>
<evidence type="ECO:0008006" key="4">
    <source>
        <dbReference type="Google" id="ProtNLM"/>
    </source>
</evidence>
<dbReference type="Proteomes" id="UP000238220">
    <property type="component" value="Unassembled WGS sequence"/>
</dbReference>
<gene>
    <name evidence="2" type="ORF">C3942_10185</name>
</gene>
<comment type="caution">
    <text evidence="2">The sequence shown here is derived from an EMBL/GenBank/DDBJ whole genome shotgun (WGS) entry which is preliminary data.</text>
</comment>
<proteinExistence type="predicted"/>
<dbReference type="AlphaFoldDB" id="A0A2S5TFQ4"/>
<feature type="chain" id="PRO_5015416941" description="Outer membrane protein beta-barrel domain-containing protein" evidence="1">
    <location>
        <begin position="24"/>
        <end position="199"/>
    </location>
</feature>
<keyword evidence="3" id="KW-1185">Reference proteome</keyword>